<dbReference type="AlphaFoldDB" id="A0A251XLK6"/>
<name>A0A251XLK6_CLAMM</name>
<feature type="compositionally biased region" description="Polar residues" evidence="1">
    <location>
        <begin position="54"/>
        <end position="64"/>
    </location>
</feature>
<keyword evidence="3" id="KW-1185">Reference proteome</keyword>
<evidence type="ECO:0000313" key="2">
    <source>
        <dbReference type="EMBL" id="OUE04362.1"/>
    </source>
</evidence>
<organism evidence="2 3">
    <name type="scientific">Clavibacter michiganensis subsp. michiganensis</name>
    <dbReference type="NCBI Taxonomy" id="33013"/>
    <lineage>
        <taxon>Bacteria</taxon>
        <taxon>Bacillati</taxon>
        <taxon>Actinomycetota</taxon>
        <taxon>Actinomycetes</taxon>
        <taxon>Micrococcales</taxon>
        <taxon>Microbacteriaceae</taxon>
        <taxon>Clavibacter</taxon>
    </lineage>
</organism>
<protein>
    <submittedName>
        <fullName evidence="2">Uncharacterized protein</fullName>
    </submittedName>
</protein>
<feature type="compositionally biased region" description="Low complexity" evidence="1">
    <location>
        <begin position="42"/>
        <end position="53"/>
    </location>
</feature>
<gene>
    <name evidence="2" type="ORF">CMMCAS07_05405</name>
</gene>
<sequence length="64" mass="6843">MRNTIAYICLAMVTGAYVGYRQQAITPVVYLLLASLFGREAGGPSPSGRGPSGQAMTWRSCSCR</sequence>
<evidence type="ECO:0000256" key="1">
    <source>
        <dbReference type="SAM" id="MobiDB-lite"/>
    </source>
</evidence>
<feature type="region of interest" description="Disordered" evidence="1">
    <location>
        <begin position="41"/>
        <end position="64"/>
    </location>
</feature>
<comment type="caution">
    <text evidence="2">The sequence shown here is derived from an EMBL/GenBank/DDBJ whole genome shotgun (WGS) entry which is preliminary data.</text>
</comment>
<dbReference type="EMBL" id="MDHH01000001">
    <property type="protein sequence ID" value="OUE04362.1"/>
    <property type="molecule type" value="Genomic_DNA"/>
</dbReference>
<evidence type="ECO:0000313" key="3">
    <source>
        <dbReference type="Proteomes" id="UP000195062"/>
    </source>
</evidence>
<proteinExistence type="predicted"/>
<dbReference type="Proteomes" id="UP000195062">
    <property type="component" value="Unassembled WGS sequence"/>
</dbReference>
<reference evidence="2 3" key="1">
    <citation type="submission" date="2016-08" db="EMBL/GenBank/DDBJ databases">
        <title>Genome sequence of Clavibacter michiganensis subsp. michiganensis strain CASJ007.</title>
        <authorList>
            <person name="Thapa S.P."/>
            <person name="Coaker G."/>
        </authorList>
    </citation>
    <scope>NUCLEOTIDE SEQUENCE [LARGE SCALE GENOMIC DNA]</scope>
    <source>
        <strain evidence="2">CASJ007</strain>
    </source>
</reference>
<accession>A0A251XLK6</accession>